<comment type="caution">
    <text evidence="2">The sequence shown here is derived from an EMBL/GenBank/DDBJ whole genome shotgun (WGS) entry which is preliminary data.</text>
</comment>
<feature type="compositionally biased region" description="Low complexity" evidence="1">
    <location>
        <begin position="45"/>
        <end position="79"/>
    </location>
</feature>
<feature type="compositionally biased region" description="Low complexity" evidence="1">
    <location>
        <begin position="96"/>
        <end position="108"/>
    </location>
</feature>
<feature type="region of interest" description="Disordered" evidence="1">
    <location>
        <begin position="45"/>
        <end position="152"/>
    </location>
</feature>
<name>A0A495W522_9PSEU</name>
<feature type="compositionally biased region" description="Basic and acidic residues" evidence="1">
    <location>
        <begin position="132"/>
        <end position="144"/>
    </location>
</feature>
<evidence type="ECO:0000313" key="3">
    <source>
        <dbReference type="Proteomes" id="UP000282084"/>
    </source>
</evidence>
<proteinExistence type="predicted"/>
<keyword evidence="3" id="KW-1185">Reference proteome</keyword>
<gene>
    <name evidence="2" type="ORF">C8E97_5477</name>
</gene>
<dbReference type="AlphaFoldDB" id="A0A495W522"/>
<protein>
    <submittedName>
        <fullName evidence="2">Uncharacterized protein</fullName>
    </submittedName>
</protein>
<reference evidence="2 3" key="1">
    <citation type="submission" date="2018-10" db="EMBL/GenBank/DDBJ databases">
        <title>Sequencing the genomes of 1000 actinobacteria strains.</title>
        <authorList>
            <person name="Klenk H.-P."/>
        </authorList>
    </citation>
    <scope>NUCLEOTIDE SEQUENCE [LARGE SCALE GENOMIC DNA]</scope>
    <source>
        <strain evidence="2 3">DSM 43800</strain>
    </source>
</reference>
<organism evidence="2 3">
    <name type="scientific">Saccharothrix australiensis</name>
    <dbReference type="NCBI Taxonomy" id="2072"/>
    <lineage>
        <taxon>Bacteria</taxon>
        <taxon>Bacillati</taxon>
        <taxon>Actinomycetota</taxon>
        <taxon>Actinomycetes</taxon>
        <taxon>Pseudonocardiales</taxon>
        <taxon>Pseudonocardiaceae</taxon>
        <taxon>Saccharothrix</taxon>
    </lineage>
</organism>
<evidence type="ECO:0000256" key="1">
    <source>
        <dbReference type="SAM" id="MobiDB-lite"/>
    </source>
</evidence>
<sequence length="152" mass="15158">MIRRNRIAVAVAGGLAAVLALVVWNPGAVGVRDASTARTGPVDAAARAGYPDAPAAPAATTPAGRTAPRPAAPETAAPRPDVPGAARQPAATRSGAPEPAAAPAEAPPVTLVAKSVPKMGEVVPDGAGRTLYRFDKDSLDRRDPPAGPPRTA</sequence>
<dbReference type="EMBL" id="RBXO01000001">
    <property type="protein sequence ID" value="RKT56766.1"/>
    <property type="molecule type" value="Genomic_DNA"/>
</dbReference>
<accession>A0A495W522</accession>
<evidence type="ECO:0000313" key="2">
    <source>
        <dbReference type="EMBL" id="RKT56766.1"/>
    </source>
</evidence>
<dbReference type="Proteomes" id="UP000282084">
    <property type="component" value="Unassembled WGS sequence"/>
</dbReference>
<dbReference type="RefSeq" id="WP_147455252.1">
    <property type="nucleotide sequence ID" value="NZ_RBXO01000001.1"/>
</dbReference>